<reference evidence="1 2" key="1">
    <citation type="submission" date="2016-03" db="EMBL/GenBank/DDBJ databases">
        <title>Choanephora cucurbitarum.</title>
        <authorList>
            <person name="Min B."/>
            <person name="Park H."/>
            <person name="Park J.-H."/>
            <person name="Shin H.-D."/>
            <person name="Choi I.-G."/>
        </authorList>
    </citation>
    <scope>NUCLEOTIDE SEQUENCE [LARGE SCALE GENOMIC DNA]</scope>
    <source>
        <strain evidence="1 2">KUS-F28377</strain>
    </source>
</reference>
<evidence type="ECO:0000313" key="2">
    <source>
        <dbReference type="Proteomes" id="UP000093000"/>
    </source>
</evidence>
<organism evidence="1 2">
    <name type="scientific">Choanephora cucurbitarum</name>
    <dbReference type="NCBI Taxonomy" id="101091"/>
    <lineage>
        <taxon>Eukaryota</taxon>
        <taxon>Fungi</taxon>
        <taxon>Fungi incertae sedis</taxon>
        <taxon>Mucoromycota</taxon>
        <taxon>Mucoromycotina</taxon>
        <taxon>Mucoromycetes</taxon>
        <taxon>Mucorales</taxon>
        <taxon>Mucorineae</taxon>
        <taxon>Choanephoraceae</taxon>
        <taxon>Choanephoroideae</taxon>
        <taxon>Choanephora</taxon>
    </lineage>
</organism>
<dbReference type="EMBL" id="LUGH01001844">
    <property type="protein sequence ID" value="OBZ80682.1"/>
    <property type="molecule type" value="Genomic_DNA"/>
</dbReference>
<keyword evidence="2" id="KW-1185">Reference proteome</keyword>
<name>A0A1C7MV11_9FUNG</name>
<dbReference type="Proteomes" id="UP000093000">
    <property type="component" value="Unassembled WGS sequence"/>
</dbReference>
<evidence type="ECO:0000313" key="1">
    <source>
        <dbReference type="EMBL" id="OBZ80682.1"/>
    </source>
</evidence>
<dbReference type="AlphaFoldDB" id="A0A1C7MV11"/>
<comment type="caution">
    <text evidence="1">The sequence shown here is derived from an EMBL/GenBank/DDBJ whole genome shotgun (WGS) entry which is preliminary data.</text>
</comment>
<dbReference type="InParanoid" id="A0A1C7MV11"/>
<gene>
    <name evidence="1" type="ORF">A0J61_11269</name>
</gene>
<accession>A0A1C7MV11</accession>
<sequence length="331" mass="37697">MATKFLLTFDNLNHLEKCVLKLAVSKIINLSSPAFAAEFQKAIDISKFQELSKLKPPSFITEKEEDEIKGIFEKCKQSVFVENKPVSFDIEVGKEGQIGYILMFMKSKFSQWKYFAATAAEEEEEDSEGCRKKRRREELDEEIVIETIKEILNTLFADTFMHWKSGENTTIASKRMKIANELSSSNKESCKNVMGRRSDLILYNSKKTALCLSEAKNGRSTSDDISQQSKSIRCSKSLQAYNRLIGGSTSIWSFGWSGTRGRLYSLVKYEGVDVVLPGRTLCLPTTADRIESLQATLIAFYELKNFISSYNRELVDEFVKVNEHEQVFHSP</sequence>
<protein>
    <submittedName>
        <fullName evidence="1">Uncharacterized protein</fullName>
    </submittedName>
</protein>
<proteinExistence type="predicted"/>